<keyword evidence="13" id="KW-1185">Reference proteome</keyword>
<keyword evidence="4" id="KW-0159">Chromosome partition</keyword>
<evidence type="ECO:0000256" key="7">
    <source>
        <dbReference type="ARBA" id="ARBA00023172"/>
    </source>
</evidence>
<dbReference type="Gene3D" id="1.10.150.130">
    <property type="match status" value="1"/>
</dbReference>
<comment type="caution">
    <text evidence="12">The sequence shown here is derived from an EMBL/GenBank/DDBJ whole genome shotgun (WGS) entry which is preliminary data.</text>
</comment>
<proteinExistence type="predicted"/>
<keyword evidence="6 9" id="KW-0238">DNA-binding</keyword>
<keyword evidence="8" id="KW-0131">Cell cycle</keyword>
<dbReference type="PANTHER" id="PTHR30349">
    <property type="entry name" value="PHAGE INTEGRASE-RELATED"/>
    <property type="match status" value="1"/>
</dbReference>
<evidence type="ECO:0000256" key="8">
    <source>
        <dbReference type="ARBA" id="ARBA00023306"/>
    </source>
</evidence>
<dbReference type="RefSeq" id="WP_158367924.1">
    <property type="nucleotide sequence ID" value="NZ_JAOQJU010000002.1"/>
</dbReference>
<evidence type="ECO:0000256" key="2">
    <source>
        <dbReference type="ARBA" id="ARBA00022490"/>
    </source>
</evidence>
<dbReference type="SUPFAM" id="SSF56349">
    <property type="entry name" value="DNA breaking-rejoining enzymes"/>
    <property type="match status" value="1"/>
</dbReference>
<dbReference type="InterPro" id="IPR011010">
    <property type="entry name" value="DNA_brk_join_enz"/>
</dbReference>
<dbReference type="PROSITE" id="PS51898">
    <property type="entry name" value="TYR_RECOMBINASE"/>
    <property type="match status" value="1"/>
</dbReference>
<dbReference type="Gene3D" id="1.10.443.10">
    <property type="entry name" value="Intergrase catalytic core"/>
    <property type="match status" value="1"/>
</dbReference>
<keyword evidence="2" id="KW-0963">Cytoplasm</keyword>
<evidence type="ECO:0000256" key="6">
    <source>
        <dbReference type="ARBA" id="ARBA00023125"/>
    </source>
</evidence>
<evidence type="ECO:0000259" key="10">
    <source>
        <dbReference type="PROSITE" id="PS51898"/>
    </source>
</evidence>
<evidence type="ECO:0000259" key="11">
    <source>
        <dbReference type="PROSITE" id="PS51900"/>
    </source>
</evidence>
<evidence type="ECO:0000313" key="12">
    <source>
        <dbReference type="EMBL" id="MCU6685479.1"/>
    </source>
</evidence>
<comment type="subcellular location">
    <subcellularLocation>
        <location evidence="1">Cytoplasm</location>
    </subcellularLocation>
</comment>
<dbReference type="InterPro" id="IPR013762">
    <property type="entry name" value="Integrase-like_cat_sf"/>
</dbReference>
<feature type="domain" description="Core-binding (CB)" evidence="11">
    <location>
        <begin position="26"/>
        <end position="130"/>
    </location>
</feature>
<evidence type="ECO:0000313" key="13">
    <source>
        <dbReference type="Proteomes" id="UP001652431"/>
    </source>
</evidence>
<evidence type="ECO:0000256" key="1">
    <source>
        <dbReference type="ARBA" id="ARBA00004496"/>
    </source>
</evidence>
<feature type="domain" description="Tyr recombinase" evidence="10">
    <location>
        <begin position="151"/>
        <end position="348"/>
    </location>
</feature>
<protein>
    <submittedName>
        <fullName evidence="12">Tyrosine-type recombinase/integrase</fullName>
    </submittedName>
</protein>
<sequence>MANSKNRTYHEQTVIDYTLRLRDILKTLPPFAGDFFRAIEPTSSIRTRMNYAYDIRVFFRFLMENNPLYTDYTTEQFTLRDLENLTPVDIEEYMEYLKVYKRDDDELMTNGEKGLARKLSALRSFFGYYYKHQAISNNPMLLVDMPKIHEKAIIRLETDEVAMLLDYVDSCGDQLTGQAKLYYEKTKNRDMAILTLLLGTGIRVSECVGLDINDVDFKNNGIKVTRKGGNEMVVYFGDEVEQALQNYMEKDRKAITPLPGHENALFLSTQRRRMGVQAVENMVKKYARQVTPNKKITPHKLRSTYGTSLYKETGDIYLVADVLGHKDVNTTKKHYAAIDENRRRQAASAVKLREP</sequence>
<dbReference type="InterPro" id="IPR050090">
    <property type="entry name" value="Tyrosine_recombinase_XerCD"/>
</dbReference>
<organism evidence="12 13">
    <name type="scientific">Dorea acetigenes</name>
    <dbReference type="NCBI Taxonomy" id="2981787"/>
    <lineage>
        <taxon>Bacteria</taxon>
        <taxon>Bacillati</taxon>
        <taxon>Bacillota</taxon>
        <taxon>Clostridia</taxon>
        <taxon>Lachnospirales</taxon>
        <taxon>Lachnospiraceae</taxon>
        <taxon>Dorea</taxon>
    </lineage>
</organism>
<evidence type="ECO:0000256" key="3">
    <source>
        <dbReference type="ARBA" id="ARBA00022618"/>
    </source>
</evidence>
<dbReference type="InterPro" id="IPR044068">
    <property type="entry name" value="CB"/>
</dbReference>
<reference evidence="12 13" key="1">
    <citation type="journal article" date="2021" name="ISME Commun">
        <title>Automated analysis of genomic sequences facilitates high-throughput and comprehensive description of bacteria.</title>
        <authorList>
            <person name="Hitch T.C.A."/>
        </authorList>
    </citation>
    <scope>NUCLEOTIDE SEQUENCE [LARGE SCALE GENOMIC DNA]</scope>
    <source>
        <strain evidence="12 13">Sanger_03</strain>
    </source>
</reference>
<dbReference type="Pfam" id="PF00589">
    <property type="entry name" value="Phage_integrase"/>
    <property type="match status" value="1"/>
</dbReference>
<gene>
    <name evidence="12" type="ORF">OCV99_02730</name>
</gene>
<evidence type="ECO:0000256" key="9">
    <source>
        <dbReference type="PROSITE-ProRule" id="PRU01248"/>
    </source>
</evidence>
<name>A0ABT2RJ90_9FIRM</name>
<evidence type="ECO:0000256" key="5">
    <source>
        <dbReference type="ARBA" id="ARBA00022908"/>
    </source>
</evidence>
<evidence type="ECO:0000256" key="4">
    <source>
        <dbReference type="ARBA" id="ARBA00022829"/>
    </source>
</evidence>
<accession>A0ABT2RJ90</accession>
<dbReference type="InterPro" id="IPR002104">
    <property type="entry name" value="Integrase_catalytic"/>
</dbReference>
<dbReference type="PROSITE" id="PS51900">
    <property type="entry name" value="CB"/>
    <property type="match status" value="1"/>
</dbReference>
<dbReference type="PANTHER" id="PTHR30349:SF77">
    <property type="entry name" value="TYROSINE RECOMBINASE XERC"/>
    <property type="match status" value="1"/>
</dbReference>
<keyword evidence="5" id="KW-0229">DNA integration</keyword>
<keyword evidence="3" id="KW-0132">Cell division</keyword>
<dbReference type="EMBL" id="JAOQJU010000002">
    <property type="protein sequence ID" value="MCU6685479.1"/>
    <property type="molecule type" value="Genomic_DNA"/>
</dbReference>
<dbReference type="Proteomes" id="UP001652431">
    <property type="component" value="Unassembled WGS sequence"/>
</dbReference>
<dbReference type="InterPro" id="IPR010998">
    <property type="entry name" value="Integrase_recombinase_N"/>
</dbReference>
<keyword evidence="7" id="KW-0233">DNA recombination</keyword>